<dbReference type="SUPFAM" id="SSF51445">
    <property type="entry name" value="(Trans)glycosidases"/>
    <property type="match status" value="1"/>
</dbReference>
<dbReference type="InterPro" id="IPR007781">
    <property type="entry name" value="NAGLU"/>
</dbReference>
<feature type="domain" description="Alpha-N-acetylglucosaminidase tim-barrel" evidence="1">
    <location>
        <begin position="38"/>
        <end position="374"/>
    </location>
</feature>
<protein>
    <recommendedName>
        <fullName evidence="1">Alpha-N-acetylglucosaminidase tim-barrel domain-containing protein</fullName>
    </recommendedName>
</protein>
<dbReference type="InterPro" id="IPR017853">
    <property type="entry name" value="GH"/>
</dbReference>
<organism evidence="2 3">
    <name type="scientific">Penicillium chermesinum</name>
    <dbReference type="NCBI Taxonomy" id="63820"/>
    <lineage>
        <taxon>Eukaryota</taxon>
        <taxon>Fungi</taxon>
        <taxon>Dikarya</taxon>
        <taxon>Ascomycota</taxon>
        <taxon>Pezizomycotina</taxon>
        <taxon>Eurotiomycetes</taxon>
        <taxon>Eurotiomycetidae</taxon>
        <taxon>Eurotiales</taxon>
        <taxon>Aspergillaceae</taxon>
        <taxon>Penicillium</taxon>
    </lineage>
</organism>
<dbReference type="PANTHER" id="PTHR12872">
    <property type="entry name" value="ALPHA-N-ACETYLGLUCOSAMINIDASE"/>
    <property type="match status" value="1"/>
</dbReference>
<evidence type="ECO:0000313" key="3">
    <source>
        <dbReference type="Proteomes" id="UP001150941"/>
    </source>
</evidence>
<evidence type="ECO:0000259" key="1">
    <source>
        <dbReference type="Pfam" id="PF05089"/>
    </source>
</evidence>
<accession>A0A9W9NI26</accession>
<dbReference type="RefSeq" id="XP_058327210.1">
    <property type="nucleotide sequence ID" value="XM_058478880.1"/>
</dbReference>
<dbReference type="EMBL" id="JAPQKS010000007">
    <property type="protein sequence ID" value="KAJ5220380.1"/>
    <property type="molecule type" value="Genomic_DNA"/>
</dbReference>
<reference evidence="2" key="1">
    <citation type="submission" date="2022-11" db="EMBL/GenBank/DDBJ databases">
        <authorList>
            <person name="Petersen C."/>
        </authorList>
    </citation>
    <scope>NUCLEOTIDE SEQUENCE</scope>
    <source>
        <strain evidence="2">IBT 19713</strain>
    </source>
</reference>
<gene>
    <name evidence="2" type="ORF">N7468_009584</name>
</gene>
<reference evidence="2" key="2">
    <citation type="journal article" date="2023" name="IMA Fungus">
        <title>Comparative genomic study of the Penicillium genus elucidates a diverse pangenome and 15 lateral gene transfer events.</title>
        <authorList>
            <person name="Petersen C."/>
            <person name="Sorensen T."/>
            <person name="Nielsen M.R."/>
            <person name="Sondergaard T.E."/>
            <person name="Sorensen J.L."/>
            <person name="Fitzpatrick D.A."/>
            <person name="Frisvad J.C."/>
            <person name="Nielsen K.L."/>
        </authorList>
    </citation>
    <scope>NUCLEOTIDE SEQUENCE</scope>
    <source>
        <strain evidence="2">IBT 19713</strain>
    </source>
</reference>
<dbReference type="OrthoDB" id="64736at2759"/>
<keyword evidence="3" id="KW-1185">Reference proteome</keyword>
<dbReference type="Proteomes" id="UP001150941">
    <property type="component" value="Unassembled WGS sequence"/>
</dbReference>
<dbReference type="InterPro" id="IPR024733">
    <property type="entry name" value="NAGLU_tim-barrel"/>
</dbReference>
<dbReference type="AlphaFoldDB" id="A0A9W9NI26"/>
<dbReference type="Pfam" id="PF05089">
    <property type="entry name" value="NAGLU"/>
    <property type="match status" value="1"/>
</dbReference>
<evidence type="ECO:0000313" key="2">
    <source>
        <dbReference type="EMBL" id="KAJ5220380.1"/>
    </source>
</evidence>
<proteinExistence type="predicted"/>
<dbReference type="GeneID" id="83206183"/>
<dbReference type="PANTHER" id="PTHR12872:SF1">
    <property type="entry name" value="ALPHA-N-ACETYLGLUCOSAMINIDASE"/>
    <property type="match status" value="1"/>
</dbReference>
<comment type="caution">
    <text evidence="2">The sequence shown here is derived from an EMBL/GenBank/DDBJ whole genome shotgun (WGS) entry which is preliminary data.</text>
</comment>
<sequence>MSRTSIFTGSLGAALDVAPSKLPRLSSPIHGSSTVPWRYHFNTVTFSYTSAFWTWEDWELQLDWLALRGVNLPLAWVGVEKIFLEVFQEIGLTDAEIAAFFSGPAFQSWNRLGNIQGSWDGDLPLQWIDQQFELQKKIVRRMVELGMTPVLPAFSGFVPSNITRVWPDASVVRGSAWERFPTQYTHDSFLEPFDKHFSEIQSRFIKKQGAAYGQVSHIYTLDQYNENDPLSGDLDYLHNVTNNTIISLKNADPKATWMMQGWLFSSSEDFWTDERVEAYLSGVGNNDDMIILDLFSESSPQWIRTQSYYGKPWIWCQLHGYGGNQGLYGQISNVTQNATQARIDSPSMVGYGLSMEGQEGNEIVYDLLLDQAWSSKAIDTESYFHDWVTSRYSGSRDDPQGSL</sequence>
<name>A0A9W9NI26_9EURO</name>
<dbReference type="Gene3D" id="3.20.20.80">
    <property type="entry name" value="Glycosidases"/>
    <property type="match status" value="1"/>
</dbReference>